<evidence type="ECO:0000256" key="3">
    <source>
        <dbReference type="ARBA" id="ARBA00022989"/>
    </source>
</evidence>
<dbReference type="PANTHER" id="PTHR11040:SF44">
    <property type="entry name" value="PROTEIN ZNTC-RELATED"/>
    <property type="match status" value="1"/>
</dbReference>
<dbReference type="STRING" id="290397.Adeh_3792"/>
<dbReference type="InterPro" id="IPR003689">
    <property type="entry name" value="ZIP"/>
</dbReference>
<evidence type="ECO:0000256" key="5">
    <source>
        <dbReference type="SAM" id="Phobius"/>
    </source>
</evidence>
<sequence length="289" mass="29768">MTQTQSLALYTVAILVGALTGGSLPLLGRVGRSDIGLSFSAGVMLGAAFFHMLPEAVEESGAGILPFVLVGFLLLFLLERFVLVHVCAEPGPNARLSQAAPLPAGIEAGHGHDHHHHGHAHVATGGALALEDDGTGCAVHTTLGLAAFLGMSAHTLVDGFALGAASGQAELGLLVFLAILAHKIPNSFSLSAILRAEGYSRGRALAMNAVFALMVPVGAGIYLVLRELVRVETFTAAALAASAGTFLHLSLSDILPDLHRRGGSKWVLSGALLAGLAVMWGLRALNHAH</sequence>
<feature type="transmembrane region" description="Helical" evidence="5">
    <location>
        <begin position="205"/>
        <end position="225"/>
    </location>
</feature>
<dbReference type="GO" id="GO:0005385">
    <property type="term" value="F:zinc ion transmembrane transporter activity"/>
    <property type="evidence" value="ECO:0007669"/>
    <property type="project" value="TreeGrafter"/>
</dbReference>
<keyword evidence="4 5" id="KW-0472">Membrane</keyword>
<evidence type="ECO:0000313" key="6">
    <source>
        <dbReference type="EMBL" id="ABC83558.1"/>
    </source>
</evidence>
<organism evidence="6 7">
    <name type="scientific">Anaeromyxobacter dehalogenans (strain 2CP-C)</name>
    <dbReference type="NCBI Taxonomy" id="290397"/>
    <lineage>
        <taxon>Bacteria</taxon>
        <taxon>Pseudomonadati</taxon>
        <taxon>Myxococcota</taxon>
        <taxon>Myxococcia</taxon>
        <taxon>Myxococcales</taxon>
        <taxon>Cystobacterineae</taxon>
        <taxon>Anaeromyxobacteraceae</taxon>
        <taxon>Anaeromyxobacter</taxon>
    </lineage>
</organism>
<dbReference type="RefSeq" id="WP_011422840.1">
    <property type="nucleotide sequence ID" value="NC_007760.1"/>
</dbReference>
<keyword evidence="3 5" id="KW-1133">Transmembrane helix</keyword>
<dbReference type="PANTHER" id="PTHR11040">
    <property type="entry name" value="ZINC/IRON TRANSPORTER"/>
    <property type="match status" value="1"/>
</dbReference>
<evidence type="ECO:0000313" key="7">
    <source>
        <dbReference type="Proteomes" id="UP000001935"/>
    </source>
</evidence>
<dbReference type="OrthoDB" id="5739025at2"/>
<name>Q2IG47_ANADE</name>
<feature type="transmembrane region" description="Helical" evidence="5">
    <location>
        <begin position="263"/>
        <end position="282"/>
    </location>
</feature>
<evidence type="ECO:0000256" key="2">
    <source>
        <dbReference type="ARBA" id="ARBA00022692"/>
    </source>
</evidence>
<accession>Q2IG47</accession>
<keyword evidence="2 5" id="KW-0812">Transmembrane</keyword>
<protein>
    <submittedName>
        <fullName evidence="6">Zinc/iron transporter</fullName>
    </submittedName>
</protein>
<dbReference type="HOGENOM" id="CLU_015114_4_0_7"/>
<dbReference type="AlphaFoldDB" id="Q2IG47"/>
<reference evidence="6 7" key="1">
    <citation type="submission" date="2006-01" db="EMBL/GenBank/DDBJ databases">
        <title>Complete sequence of Anaeromyxobacter dehalogenans 2CP-C.</title>
        <authorList>
            <consortium name="US DOE Joint Genome Institute"/>
            <person name="Copeland A."/>
            <person name="Lucas S."/>
            <person name="Lapidus A."/>
            <person name="Barry K."/>
            <person name="Detter J.C."/>
            <person name="Glavina T."/>
            <person name="Hammon N."/>
            <person name="Israni S."/>
            <person name="Pitluck S."/>
            <person name="Brettin T."/>
            <person name="Bruce D."/>
            <person name="Han C."/>
            <person name="Tapia R."/>
            <person name="Gilna P."/>
            <person name="Kiss H."/>
            <person name="Schmutz J."/>
            <person name="Larimer F."/>
            <person name="Land M."/>
            <person name="Kyrpides N."/>
            <person name="Anderson I."/>
            <person name="Sanford R.A."/>
            <person name="Ritalahti K.M."/>
            <person name="Thomas H.S."/>
            <person name="Kirby J.R."/>
            <person name="Zhulin I.B."/>
            <person name="Loeffler F.E."/>
            <person name="Richardson P."/>
        </authorList>
    </citation>
    <scope>NUCLEOTIDE SEQUENCE [LARGE SCALE GENOMIC DNA]</scope>
    <source>
        <strain evidence="6 7">2CP-C</strain>
    </source>
</reference>
<comment type="subcellular location">
    <subcellularLocation>
        <location evidence="1">Membrane</location>
        <topology evidence="1">Multi-pass membrane protein</topology>
    </subcellularLocation>
</comment>
<dbReference type="GO" id="GO:0016020">
    <property type="term" value="C:membrane"/>
    <property type="evidence" value="ECO:0007669"/>
    <property type="project" value="UniProtKB-SubCell"/>
</dbReference>
<feature type="transmembrane region" description="Helical" evidence="5">
    <location>
        <begin position="60"/>
        <end position="78"/>
    </location>
</feature>
<evidence type="ECO:0000256" key="1">
    <source>
        <dbReference type="ARBA" id="ARBA00004141"/>
    </source>
</evidence>
<dbReference type="KEGG" id="ade:Adeh_3792"/>
<dbReference type="Proteomes" id="UP000001935">
    <property type="component" value="Chromosome"/>
</dbReference>
<dbReference type="eggNOG" id="COG0428">
    <property type="taxonomic scope" value="Bacteria"/>
</dbReference>
<feature type="transmembrane region" description="Helical" evidence="5">
    <location>
        <begin position="6"/>
        <end position="28"/>
    </location>
</feature>
<evidence type="ECO:0000256" key="4">
    <source>
        <dbReference type="ARBA" id="ARBA00023136"/>
    </source>
</evidence>
<dbReference type="DNASU" id="3888289"/>
<feature type="transmembrane region" description="Helical" evidence="5">
    <location>
        <begin position="231"/>
        <end position="251"/>
    </location>
</feature>
<dbReference type="Pfam" id="PF02535">
    <property type="entry name" value="Zip"/>
    <property type="match status" value="1"/>
</dbReference>
<feature type="transmembrane region" description="Helical" evidence="5">
    <location>
        <begin position="35"/>
        <end position="54"/>
    </location>
</feature>
<proteinExistence type="predicted"/>
<gene>
    <name evidence="6" type="ordered locus">Adeh_3792</name>
</gene>
<dbReference type="EMBL" id="CP000251">
    <property type="protein sequence ID" value="ABC83558.1"/>
    <property type="molecule type" value="Genomic_DNA"/>
</dbReference>